<keyword evidence="5" id="KW-0812">Transmembrane</keyword>
<evidence type="ECO:0000256" key="2">
    <source>
        <dbReference type="ARBA" id="ARBA00007668"/>
    </source>
</evidence>
<sequence>MGKQPVKLKAVVYALSPFQQKVMPGLWKDITGKIHHKISENWISATLLVAPVVGTYS</sequence>
<dbReference type="InterPro" id="IPR036642">
    <property type="entry name" value="Cyt_bc1_su8_sf"/>
</dbReference>
<protein>
    <submittedName>
        <fullName evidence="11">OLC1v1006481C1</fullName>
    </submittedName>
</protein>
<evidence type="ECO:0000256" key="1">
    <source>
        <dbReference type="ARBA" id="ARBA00004434"/>
    </source>
</evidence>
<dbReference type="PANTHER" id="PTHR34559:SF6">
    <property type="entry name" value="CYTOCHROME B-C1 COMPLEX SUBUNIT 8-1, MITOCHONDRIAL"/>
    <property type="match status" value="1"/>
</dbReference>
<dbReference type="GO" id="GO:0045275">
    <property type="term" value="C:respiratory chain complex III"/>
    <property type="evidence" value="ECO:0007669"/>
    <property type="project" value="InterPro"/>
</dbReference>
<comment type="similarity">
    <text evidence="2">Belongs to the UQCRQ/QCR8 family.</text>
</comment>
<dbReference type="SUPFAM" id="SSF81508">
    <property type="entry name" value="Ubiquinone-binding protein QP-C of cytochrome bc1 complex (Ubiquinol-cytochrome c reductase)"/>
    <property type="match status" value="1"/>
</dbReference>
<dbReference type="Proteomes" id="UP001161247">
    <property type="component" value="Chromosome 5"/>
</dbReference>
<comment type="subcellular location">
    <subcellularLocation>
        <location evidence="1">Mitochondrion inner membrane</location>
        <topology evidence="1">Single-pass membrane protein</topology>
    </subcellularLocation>
</comment>
<evidence type="ECO:0000256" key="7">
    <source>
        <dbReference type="ARBA" id="ARBA00022982"/>
    </source>
</evidence>
<evidence type="ECO:0000256" key="10">
    <source>
        <dbReference type="ARBA" id="ARBA00023136"/>
    </source>
</evidence>
<proteinExistence type="inferred from homology"/>
<dbReference type="GO" id="GO:0006122">
    <property type="term" value="P:mitochondrial electron transport, ubiquinol to cytochrome c"/>
    <property type="evidence" value="ECO:0007669"/>
    <property type="project" value="InterPro"/>
</dbReference>
<keyword evidence="3" id="KW-0813">Transport</keyword>
<gene>
    <name evidence="11" type="ORF">OLC1_LOCUS15553</name>
</gene>
<evidence type="ECO:0000256" key="4">
    <source>
        <dbReference type="ARBA" id="ARBA00022660"/>
    </source>
</evidence>
<evidence type="ECO:0000256" key="9">
    <source>
        <dbReference type="ARBA" id="ARBA00023128"/>
    </source>
</evidence>
<dbReference type="EMBL" id="OX459122">
    <property type="protein sequence ID" value="CAI9107183.1"/>
    <property type="molecule type" value="Genomic_DNA"/>
</dbReference>
<keyword evidence="12" id="KW-1185">Reference proteome</keyword>
<evidence type="ECO:0000256" key="8">
    <source>
        <dbReference type="ARBA" id="ARBA00022989"/>
    </source>
</evidence>
<evidence type="ECO:0000313" key="12">
    <source>
        <dbReference type="Proteomes" id="UP001161247"/>
    </source>
</evidence>
<dbReference type="AlphaFoldDB" id="A0AAV1DHN7"/>
<keyword evidence="9" id="KW-0496">Mitochondrion</keyword>
<dbReference type="Pfam" id="PF10890">
    <property type="entry name" value="Cyt_b-c1_8"/>
    <property type="match status" value="1"/>
</dbReference>
<dbReference type="GO" id="GO:0005743">
    <property type="term" value="C:mitochondrial inner membrane"/>
    <property type="evidence" value="ECO:0007669"/>
    <property type="project" value="UniProtKB-SubCell"/>
</dbReference>
<evidence type="ECO:0000256" key="6">
    <source>
        <dbReference type="ARBA" id="ARBA00022792"/>
    </source>
</evidence>
<reference evidence="11" key="1">
    <citation type="submission" date="2023-03" db="EMBL/GenBank/DDBJ databases">
        <authorList>
            <person name="Julca I."/>
        </authorList>
    </citation>
    <scope>NUCLEOTIDE SEQUENCE</scope>
</reference>
<dbReference type="InterPro" id="IPR020101">
    <property type="entry name" value="Cyt_b-c1_8-plants"/>
</dbReference>
<accession>A0AAV1DHN7</accession>
<keyword evidence="7" id="KW-0249">Electron transport</keyword>
<keyword evidence="4" id="KW-0679">Respiratory chain</keyword>
<keyword evidence="6" id="KW-0999">Mitochondrion inner membrane</keyword>
<evidence type="ECO:0000256" key="3">
    <source>
        <dbReference type="ARBA" id="ARBA00022448"/>
    </source>
</evidence>
<evidence type="ECO:0000313" key="11">
    <source>
        <dbReference type="EMBL" id="CAI9107183.1"/>
    </source>
</evidence>
<evidence type="ECO:0000256" key="5">
    <source>
        <dbReference type="ARBA" id="ARBA00022692"/>
    </source>
</evidence>
<keyword evidence="10" id="KW-0472">Membrane</keyword>
<dbReference type="PANTHER" id="PTHR34559">
    <property type="entry name" value="CYTOCHROME B-C1 COMPLEX SUBUNIT 8"/>
    <property type="match status" value="1"/>
</dbReference>
<organism evidence="11 12">
    <name type="scientific">Oldenlandia corymbosa var. corymbosa</name>
    <dbReference type="NCBI Taxonomy" id="529605"/>
    <lineage>
        <taxon>Eukaryota</taxon>
        <taxon>Viridiplantae</taxon>
        <taxon>Streptophyta</taxon>
        <taxon>Embryophyta</taxon>
        <taxon>Tracheophyta</taxon>
        <taxon>Spermatophyta</taxon>
        <taxon>Magnoliopsida</taxon>
        <taxon>eudicotyledons</taxon>
        <taxon>Gunneridae</taxon>
        <taxon>Pentapetalae</taxon>
        <taxon>asterids</taxon>
        <taxon>lamiids</taxon>
        <taxon>Gentianales</taxon>
        <taxon>Rubiaceae</taxon>
        <taxon>Rubioideae</taxon>
        <taxon>Spermacoceae</taxon>
        <taxon>Hedyotis-Oldenlandia complex</taxon>
        <taxon>Oldenlandia</taxon>
    </lineage>
</organism>
<keyword evidence="8" id="KW-1133">Transmembrane helix</keyword>
<dbReference type="Gene3D" id="1.20.5.210">
    <property type="entry name" value="Cytochrome b-c1 complex subunit 8"/>
    <property type="match status" value="1"/>
</dbReference>
<name>A0AAV1DHN7_OLDCO</name>